<dbReference type="GO" id="GO:0005737">
    <property type="term" value="C:cytoplasm"/>
    <property type="evidence" value="ECO:0007669"/>
    <property type="project" value="UniProtKB-SubCell"/>
</dbReference>
<dbReference type="SUPFAM" id="SSF46767">
    <property type="entry name" value="Methylated DNA-protein cysteine methyltransferase, C-terminal domain"/>
    <property type="match status" value="1"/>
</dbReference>
<dbReference type="GO" id="GO:0043737">
    <property type="term" value="F:deoxyribonuclease V activity"/>
    <property type="evidence" value="ECO:0007669"/>
    <property type="project" value="UniProtKB-UniRule"/>
</dbReference>
<comment type="cofactor">
    <cofactor evidence="7">
        <name>Mg(2+)</name>
        <dbReference type="ChEBI" id="CHEBI:18420"/>
    </cofactor>
</comment>
<keyword evidence="5 7" id="KW-0227">DNA damage</keyword>
<dbReference type="InterPro" id="IPR036388">
    <property type="entry name" value="WH-like_DNA-bd_sf"/>
</dbReference>
<organism evidence="9 10">
    <name type="scientific">Symmachiella dynata</name>
    <dbReference type="NCBI Taxonomy" id="2527995"/>
    <lineage>
        <taxon>Bacteria</taxon>
        <taxon>Pseudomonadati</taxon>
        <taxon>Planctomycetota</taxon>
        <taxon>Planctomycetia</taxon>
        <taxon>Planctomycetales</taxon>
        <taxon>Planctomycetaceae</taxon>
        <taxon>Symmachiella</taxon>
    </lineage>
</organism>
<evidence type="ECO:0000256" key="5">
    <source>
        <dbReference type="ARBA" id="ARBA00022763"/>
    </source>
</evidence>
<evidence type="ECO:0000256" key="1">
    <source>
        <dbReference type="ARBA" id="ARBA00004496"/>
    </source>
</evidence>
<evidence type="ECO:0000256" key="3">
    <source>
        <dbReference type="ARBA" id="ARBA00022722"/>
    </source>
</evidence>
<feature type="domain" description="Methylated-DNA-[protein]-cysteine S-methyltransferase DNA binding" evidence="8">
    <location>
        <begin position="16"/>
        <end position="90"/>
    </location>
</feature>
<keyword evidence="7" id="KW-0460">Magnesium</keyword>
<evidence type="ECO:0000256" key="4">
    <source>
        <dbReference type="ARBA" id="ARBA00022759"/>
    </source>
</evidence>
<keyword evidence="3 7" id="KW-0540">Nuclease</keyword>
<reference evidence="9 10" key="1">
    <citation type="submission" date="2019-02" db="EMBL/GenBank/DDBJ databases">
        <title>Deep-cultivation of Planctomycetes and their phenomic and genomic characterization uncovers novel biology.</title>
        <authorList>
            <person name="Wiegand S."/>
            <person name="Jogler M."/>
            <person name="Boedeker C."/>
            <person name="Pinto D."/>
            <person name="Vollmers J."/>
            <person name="Rivas-Marin E."/>
            <person name="Kohn T."/>
            <person name="Peeters S.H."/>
            <person name="Heuer A."/>
            <person name="Rast P."/>
            <person name="Oberbeckmann S."/>
            <person name="Bunk B."/>
            <person name="Jeske O."/>
            <person name="Meyerdierks A."/>
            <person name="Storesund J.E."/>
            <person name="Kallscheuer N."/>
            <person name="Luecker S."/>
            <person name="Lage O.M."/>
            <person name="Pohl T."/>
            <person name="Merkel B.J."/>
            <person name="Hornburger P."/>
            <person name="Mueller R.-W."/>
            <person name="Bruemmer F."/>
            <person name="Labrenz M."/>
            <person name="Spormann A.M."/>
            <person name="Op den Camp H."/>
            <person name="Overmann J."/>
            <person name="Amann R."/>
            <person name="Jetten M.S.M."/>
            <person name="Mascher T."/>
            <person name="Medema M.H."/>
            <person name="Devos D.P."/>
            <person name="Kaster A.-K."/>
            <person name="Ovreas L."/>
            <person name="Rohde M."/>
            <person name="Galperin M.Y."/>
            <person name="Jogler C."/>
        </authorList>
    </citation>
    <scope>NUCLEOTIDE SEQUENCE [LARGE SCALE GENOMIC DNA]</scope>
    <source>
        <strain evidence="9 10">Mal52</strain>
    </source>
</reference>
<protein>
    <recommendedName>
        <fullName evidence="7">Endonuclease V</fullName>
        <ecNumber evidence="7">3.1.21.7</ecNumber>
    </recommendedName>
    <alternativeName>
        <fullName evidence="7">Deoxyinosine 3'endonuclease</fullName>
    </alternativeName>
    <alternativeName>
        <fullName evidence="7">Deoxyribonuclease V</fullName>
        <shortName evidence="7">DNase V</shortName>
    </alternativeName>
</protein>
<dbReference type="PANTHER" id="PTHR28511:SF1">
    <property type="entry name" value="ENDONUCLEASE V"/>
    <property type="match status" value="1"/>
</dbReference>
<dbReference type="GO" id="GO:0016891">
    <property type="term" value="F:RNA endonuclease activity producing 5'-phosphomonoesters, hydrolytic mechanism"/>
    <property type="evidence" value="ECO:0007669"/>
    <property type="project" value="TreeGrafter"/>
</dbReference>
<dbReference type="EMBL" id="CP036276">
    <property type="protein sequence ID" value="QDU41683.1"/>
    <property type="molecule type" value="Genomic_DNA"/>
</dbReference>
<comment type="catalytic activity">
    <reaction evidence="7">
        <text>Endonucleolytic cleavage at apurinic or apyrimidinic sites to products with a 5'-phosphate.</text>
        <dbReference type="EC" id="3.1.21.7"/>
    </reaction>
</comment>
<dbReference type="Pfam" id="PF01035">
    <property type="entry name" value="DNA_binding_1"/>
    <property type="match status" value="1"/>
</dbReference>
<dbReference type="CDD" id="cd06445">
    <property type="entry name" value="ATase"/>
    <property type="match status" value="1"/>
</dbReference>
<evidence type="ECO:0000256" key="6">
    <source>
        <dbReference type="ARBA" id="ARBA00022801"/>
    </source>
</evidence>
<evidence type="ECO:0000313" key="10">
    <source>
        <dbReference type="Proteomes" id="UP000319383"/>
    </source>
</evidence>
<evidence type="ECO:0000259" key="8">
    <source>
        <dbReference type="Pfam" id="PF01035"/>
    </source>
</evidence>
<dbReference type="Gene3D" id="1.10.10.10">
    <property type="entry name" value="Winged helix-like DNA-binding domain superfamily/Winged helix DNA-binding domain"/>
    <property type="match status" value="1"/>
</dbReference>
<dbReference type="GO" id="GO:0006281">
    <property type="term" value="P:DNA repair"/>
    <property type="evidence" value="ECO:0007669"/>
    <property type="project" value="UniProtKB-UniRule"/>
</dbReference>
<dbReference type="CDD" id="cd06559">
    <property type="entry name" value="Endonuclease_V"/>
    <property type="match status" value="1"/>
</dbReference>
<dbReference type="PANTHER" id="PTHR28511">
    <property type="entry name" value="ENDONUCLEASE V"/>
    <property type="match status" value="1"/>
</dbReference>
<keyword evidence="6 7" id="KW-0378">Hydrolase</keyword>
<keyword evidence="7" id="KW-0479">Metal-binding</keyword>
<evidence type="ECO:0000256" key="2">
    <source>
        <dbReference type="ARBA" id="ARBA00022490"/>
    </source>
</evidence>
<name>A0A517ZGS3_9PLAN</name>
<accession>A0A517ZGS3</accession>
<dbReference type="InterPro" id="IPR036217">
    <property type="entry name" value="MethylDNA_cys_MeTrfase_DNAb"/>
</dbReference>
<dbReference type="AlphaFoldDB" id="A0A517ZGS3"/>
<dbReference type="Pfam" id="PF04493">
    <property type="entry name" value="Endonuclease_5"/>
    <property type="match status" value="1"/>
</dbReference>
<keyword evidence="2 7" id="KW-0963">Cytoplasm</keyword>
<sequence>MEIDVEIPDLPAALRALIAQIPPGRVTTYGALAAALGSDSATRWVGSFVLDPLVAAALPVHRIVRAAGELGLYYTGDAADKCLQLQSEGIEVEKDRIELSRWFFDDFQSSQPLRTLSALQEEYTKRLQLTRPAARPQTVGGVDLSYITDEKAVAGYALIDVATRKLLWSTTLTAAVAFPYIPTFLSFRELPLLLQLLDQVRREDRMPDLVFVDGNGVMHNRRMGIASMLGIAADVATVGISKKLLCGHVETDDMAHREARPVVDGEEVLGMALKSRNSSKLIYVSPGHRIDFATALEVTQSLLAGHRLPEPTHWADKLSRDEVRRISAAQS</sequence>
<dbReference type="Gene3D" id="3.30.2170.10">
    <property type="entry name" value="archaeoglobus fulgidus dsm 4304 superfamily"/>
    <property type="match status" value="1"/>
</dbReference>
<keyword evidence="7" id="KW-0234">DNA repair</keyword>
<evidence type="ECO:0000256" key="7">
    <source>
        <dbReference type="HAMAP-Rule" id="MF_00801"/>
    </source>
</evidence>
<gene>
    <name evidence="7 9" type="primary">nfi</name>
    <name evidence="9" type="ORF">Mal52_01360</name>
</gene>
<dbReference type="HAMAP" id="MF_00801">
    <property type="entry name" value="Endonuclease_5"/>
    <property type="match status" value="1"/>
</dbReference>
<dbReference type="InterPro" id="IPR007581">
    <property type="entry name" value="Endonuclease-V"/>
</dbReference>
<dbReference type="InterPro" id="IPR014048">
    <property type="entry name" value="MethylDNA_cys_MeTrfase_DNA-bd"/>
</dbReference>
<keyword evidence="4 7" id="KW-0255">Endonuclease</keyword>
<comment type="subcellular location">
    <subcellularLocation>
        <location evidence="1 7">Cytoplasm</location>
    </subcellularLocation>
</comment>
<dbReference type="GO" id="GO:0003727">
    <property type="term" value="F:single-stranded RNA binding"/>
    <property type="evidence" value="ECO:0007669"/>
    <property type="project" value="TreeGrafter"/>
</dbReference>
<comment type="function">
    <text evidence="7">DNA repair enzyme involved in the repair of deaminated bases. Selectively cleaves double-stranded DNA at the second phosphodiester bond 3' to a deoxyinosine leaving behind the intact lesion on the nicked DNA.</text>
</comment>
<dbReference type="EC" id="3.1.21.7" evidence="7"/>
<comment type="similarity">
    <text evidence="7">Belongs to the endonuclease V family.</text>
</comment>
<proteinExistence type="inferred from homology"/>
<feature type="site" description="Interaction with target DNA" evidence="7">
    <location>
        <position position="180"/>
    </location>
</feature>
<feature type="binding site" evidence="7">
    <location>
        <position position="143"/>
    </location>
    <ligand>
        <name>Mg(2+)</name>
        <dbReference type="ChEBI" id="CHEBI:18420"/>
    </ligand>
</feature>
<dbReference type="GO" id="GO:0000287">
    <property type="term" value="F:magnesium ion binding"/>
    <property type="evidence" value="ECO:0007669"/>
    <property type="project" value="UniProtKB-UniRule"/>
</dbReference>
<dbReference type="RefSeq" id="WP_145373695.1">
    <property type="nucleotide sequence ID" value="NZ_CP036276.1"/>
</dbReference>
<dbReference type="KEGG" id="sdyn:Mal52_01360"/>
<feature type="binding site" evidence="7">
    <location>
        <position position="213"/>
    </location>
    <ligand>
        <name>Mg(2+)</name>
        <dbReference type="ChEBI" id="CHEBI:18420"/>
    </ligand>
</feature>
<keyword evidence="10" id="KW-1185">Reference proteome</keyword>
<dbReference type="Proteomes" id="UP000319383">
    <property type="component" value="Chromosome"/>
</dbReference>
<evidence type="ECO:0000313" key="9">
    <source>
        <dbReference type="EMBL" id="QDU41683.1"/>
    </source>
</evidence>